<reference evidence="2" key="1">
    <citation type="submission" date="2021-02" db="EMBL/GenBank/DDBJ databases">
        <authorList>
            <person name="Dougan E. K."/>
            <person name="Rhodes N."/>
            <person name="Thang M."/>
            <person name="Chan C."/>
        </authorList>
    </citation>
    <scope>NUCLEOTIDE SEQUENCE</scope>
</reference>
<proteinExistence type="predicted"/>
<evidence type="ECO:0000313" key="2">
    <source>
        <dbReference type="EMBL" id="CAE7223087.1"/>
    </source>
</evidence>
<sequence>MVTMQSAWILGILAIASRTDASCCRGEFGNEWTATRLPELVPPRFLEWGHTERKEARLGLQAHALIQTFSGQARPSAAKCCYSSQAEAVVGRSTPSIPSDPPELIPQRPLTLHVLQEASAKLGALR</sequence>
<dbReference type="EMBL" id="CAJNDS010000616">
    <property type="protein sequence ID" value="CAE7223087.1"/>
    <property type="molecule type" value="Genomic_DNA"/>
</dbReference>
<feature type="chain" id="PRO_5032672389" evidence="1">
    <location>
        <begin position="22"/>
        <end position="126"/>
    </location>
</feature>
<keyword evidence="3" id="KW-1185">Reference proteome</keyword>
<name>A0A812K9N2_9DINO</name>
<dbReference type="Proteomes" id="UP000604046">
    <property type="component" value="Unassembled WGS sequence"/>
</dbReference>
<accession>A0A812K9N2</accession>
<evidence type="ECO:0000256" key="1">
    <source>
        <dbReference type="SAM" id="SignalP"/>
    </source>
</evidence>
<evidence type="ECO:0000313" key="3">
    <source>
        <dbReference type="Proteomes" id="UP000604046"/>
    </source>
</evidence>
<dbReference type="AlphaFoldDB" id="A0A812K9N2"/>
<feature type="signal peptide" evidence="1">
    <location>
        <begin position="1"/>
        <end position="21"/>
    </location>
</feature>
<keyword evidence="1" id="KW-0732">Signal</keyword>
<gene>
    <name evidence="2" type="ORF">SNAT2548_LOCUS8372</name>
</gene>
<organism evidence="2 3">
    <name type="scientific">Symbiodinium natans</name>
    <dbReference type="NCBI Taxonomy" id="878477"/>
    <lineage>
        <taxon>Eukaryota</taxon>
        <taxon>Sar</taxon>
        <taxon>Alveolata</taxon>
        <taxon>Dinophyceae</taxon>
        <taxon>Suessiales</taxon>
        <taxon>Symbiodiniaceae</taxon>
        <taxon>Symbiodinium</taxon>
    </lineage>
</organism>
<comment type="caution">
    <text evidence="2">The sequence shown here is derived from an EMBL/GenBank/DDBJ whole genome shotgun (WGS) entry which is preliminary data.</text>
</comment>
<protein>
    <submittedName>
        <fullName evidence="2">Uncharacterized protein</fullName>
    </submittedName>
</protein>